<dbReference type="PANTHER" id="PTHR46929">
    <property type="entry name" value="EXPRESSED PROTEIN"/>
    <property type="match status" value="1"/>
</dbReference>
<evidence type="ECO:0000259" key="2">
    <source>
        <dbReference type="Pfam" id="PF12776"/>
    </source>
</evidence>
<reference evidence="4" key="1">
    <citation type="submission" date="2025-08" db="UniProtKB">
        <authorList>
            <consortium name="RefSeq"/>
        </authorList>
    </citation>
    <scope>IDENTIFICATION</scope>
</reference>
<dbReference type="InterPro" id="IPR024752">
    <property type="entry name" value="Myb/SANT-like_dom"/>
</dbReference>
<proteinExistence type="predicted"/>
<dbReference type="AlphaFoldDB" id="A0A6J0PEL4"/>
<name>A0A6J0PEL4_ELAGV</name>
<evidence type="ECO:0000256" key="1">
    <source>
        <dbReference type="SAM" id="MobiDB-lite"/>
    </source>
</evidence>
<protein>
    <submittedName>
        <fullName evidence="4">Uncharacterized protein At2g29880-like</fullName>
    </submittedName>
</protein>
<organism evidence="3 4">
    <name type="scientific">Elaeis guineensis var. tenera</name>
    <name type="common">Oil palm</name>
    <dbReference type="NCBI Taxonomy" id="51953"/>
    <lineage>
        <taxon>Eukaryota</taxon>
        <taxon>Viridiplantae</taxon>
        <taxon>Streptophyta</taxon>
        <taxon>Embryophyta</taxon>
        <taxon>Tracheophyta</taxon>
        <taxon>Spermatophyta</taxon>
        <taxon>Magnoliopsida</taxon>
        <taxon>Liliopsida</taxon>
        <taxon>Arecaceae</taxon>
        <taxon>Arecoideae</taxon>
        <taxon>Cocoseae</taxon>
        <taxon>Elaeidinae</taxon>
        <taxon>Elaeis</taxon>
    </lineage>
</organism>
<keyword evidence="3" id="KW-1185">Reference proteome</keyword>
<accession>A0A6J0PEL4</accession>
<evidence type="ECO:0000313" key="3">
    <source>
        <dbReference type="Proteomes" id="UP000504607"/>
    </source>
</evidence>
<sequence>MRRVVIETPKNSLKWNDEMDTILLDALIEEQNNENRPKDVFSTTAYKNVIDTCIKKLQVPLTKANIKNHVKVLKEKFGVVYDIFKSYSGFSWSLLTKRFEAEDEVWDQLIQWKYIEIQNFDKLYDLFAKDRATGKGAVSAREKVQRWEANFIQNVTKDGVENNNNEGYNPQSLSERTS</sequence>
<dbReference type="Pfam" id="PF12776">
    <property type="entry name" value="Myb_DNA-bind_3"/>
    <property type="match status" value="1"/>
</dbReference>
<feature type="region of interest" description="Disordered" evidence="1">
    <location>
        <begin position="158"/>
        <end position="178"/>
    </location>
</feature>
<dbReference type="InParanoid" id="A0A6J0PEL4"/>
<feature type="domain" description="Myb/SANT-like" evidence="2">
    <location>
        <begin position="14"/>
        <end position="108"/>
    </location>
</feature>
<gene>
    <name evidence="4" type="primary">LOC105035403</name>
</gene>
<evidence type="ECO:0000313" key="4">
    <source>
        <dbReference type="RefSeq" id="XP_019702889.1"/>
    </source>
</evidence>
<dbReference type="Proteomes" id="UP000504607">
    <property type="component" value="Unplaced"/>
</dbReference>
<dbReference type="RefSeq" id="XP_019702889.1">
    <property type="nucleotide sequence ID" value="XM_019847330.1"/>
</dbReference>
<dbReference type="PANTHER" id="PTHR46929:SF4">
    <property type="entry name" value="MYB_SANT-LIKE DOMAIN-CONTAINING PROTEIN"/>
    <property type="match status" value="1"/>
</dbReference>
<dbReference type="OrthoDB" id="635191at2759"/>